<keyword evidence="2" id="KW-1185">Reference proteome</keyword>
<reference evidence="1 2" key="1">
    <citation type="submission" date="2019-04" db="EMBL/GenBank/DDBJ databases">
        <title>Geobacter oryzae sp. nov., ferric-reducing bacteria isolated from paddy soil.</title>
        <authorList>
            <person name="Xu Z."/>
            <person name="Masuda Y."/>
            <person name="Itoh H."/>
            <person name="Senoo K."/>
        </authorList>
    </citation>
    <scope>NUCLEOTIDE SEQUENCE [LARGE SCALE GENOMIC DNA]</scope>
    <source>
        <strain evidence="1 2">Red111</strain>
    </source>
</reference>
<proteinExistence type="predicted"/>
<comment type="caution">
    <text evidence="1">The sequence shown here is derived from an EMBL/GenBank/DDBJ whole genome shotgun (WGS) entry which is preliminary data.</text>
</comment>
<evidence type="ECO:0000313" key="2">
    <source>
        <dbReference type="Proteomes" id="UP000306416"/>
    </source>
</evidence>
<dbReference type="AlphaFoldDB" id="A0A4S1CCQ7"/>
<sequence>MRTLVFLIVLFITLPAYAIDKDKVSHFAGGAVLGLTADTIIYHTKDWEQPKRMVISGGLAFIPGFAIEVVDEFSGTHFSWYDLLADGLGSATGVVAGELINGKLWISASPRRVSLTGHW</sequence>
<gene>
    <name evidence="1" type="ORF">E4633_12675</name>
</gene>
<dbReference type="EMBL" id="SRSC01000003">
    <property type="protein sequence ID" value="TGU71194.1"/>
    <property type="molecule type" value="Genomic_DNA"/>
</dbReference>
<evidence type="ECO:0000313" key="1">
    <source>
        <dbReference type="EMBL" id="TGU71194.1"/>
    </source>
</evidence>
<name>A0A4S1CCQ7_9BACT</name>
<dbReference type="Proteomes" id="UP000306416">
    <property type="component" value="Unassembled WGS sequence"/>
</dbReference>
<accession>A0A4S1CCQ7</accession>
<evidence type="ECO:0008006" key="3">
    <source>
        <dbReference type="Google" id="ProtNLM"/>
    </source>
</evidence>
<protein>
    <recommendedName>
        <fullName evidence="3">DUF2279 domain-containing protein</fullName>
    </recommendedName>
</protein>
<organism evidence="1 2">
    <name type="scientific">Geomonas terrae</name>
    <dbReference type="NCBI Taxonomy" id="2562681"/>
    <lineage>
        <taxon>Bacteria</taxon>
        <taxon>Pseudomonadati</taxon>
        <taxon>Thermodesulfobacteriota</taxon>
        <taxon>Desulfuromonadia</taxon>
        <taxon>Geobacterales</taxon>
        <taxon>Geobacteraceae</taxon>
        <taxon>Geomonas</taxon>
    </lineage>
</organism>
<dbReference type="RefSeq" id="WP_135870633.1">
    <property type="nucleotide sequence ID" value="NZ_SRSC01000003.1"/>
</dbReference>